<proteinExistence type="inferred from homology"/>
<dbReference type="PANTHER" id="PTHR44269:SF1">
    <property type="entry name" value="DEHYDROGENASE_REDUCTASE SDR FAMILY MEMBER 7"/>
    <property type="match status" value="1"/>
</dbReference>
<dbReference type="InterPro" id="IPR020904">
    <property type="entry name" value="Sc_DH/Rdtase_CS"/>
</dbReference>
<keyword evidence="3" id="KW-1133">Transmembrane helix</keyword>
<feature type="transmembrane region" description="Helical" evidence="3">
    <location>
        <begin position="6"/>
        <end position="24"/>
    </location>
</feature>
<dbReference type="PRINTS" id="PR00081">
    <property type="entry name" value="GDHRDH"/>
</dbReference>
<dbReference type="InterPro" id="IPR036291">
    <property type="entry name" value="NAD(P)-bd_dom_sf"/>
</dbReference>
<evidence type="ECO:0000313" key="4">
    <source>
        <dbReference type="Proteomes" id="UP000694865"/>
    </source>
</evidence>
<sequence>MNWMETFGWLVGILILVFVIACLLSDADLTLRFFEKVGSKKGEDFRNQVIWVTGASSGIGEELAYQLAKTGCKLVLSARRKNELQRVKDEILKKGGIHQDDVMVLPLDIAECDTHKDATEKVISQFKQIDILVNNAGRSQRSLAMEASFEVDKAIFDINILGTISLTKSVLPYMVSRKSGHVVVTSSLAGIVPAPLQTAYSAAKHAVQGYFNSLRLELASDNITLTTILPGPVVSKVVENALTTSLDKGLISGNMEAAMQYPNRMSTVRCAELMVIAIAYQLHEVWIAKNPILLTAYMAQYMPTTCRFFLAIYAKRRIKSLKDNTPKKKDE</sequence>
<organism evidence="4 5">
    <name type="scientific">Saccoglossus kowalevskii</name>
    <name type="common">Acorn worm</name>
    <dbReference type="NCBI Taxonomy" id="10224"/>
    <lineage>
        <taxon>Eukaryota</taxon>
        <taxon>Metazoa</taxon>
        <taxon>Hemichordata</taxon>
        <taxon>Enteropneusta</taxon>
        <taxon>Harrimaniidae</taxon>
        <taxon>Saccoglossus</taxon>
    </lineage>
</organism>
<accession>A0ABM0MAI7</accession>
<reference evidence="5" key="1">
    <citation type="submission" date="2025-08" db="UniProtKB">
        <authorList>
            <consortium name="RefSeq"/>
        </authorList>
    </citation>
    <scope>IDENTIFICATION</scope>
    <source>
        <tissue evidence="5">Testes</tissue>
    </source>
</reference>
<dbReference type="Proteomes" id="UP000694865">
    <property type="component" value="Unplaced"/>
</dbReference>
<evidence type="ECO:0000256" key="2">
    <source>
        <dbReference type="RuleBase" id="RU000363"/>
    </source>
</evidence>
<dbReference type="GeneID" id="102807022"/>
<dbReference type="PANTHER" id="PTHR44269">
    <property type="entry name" value="DEHYDROGENASE/REDUCTASE SDR FAMILY MEMBER 7-RELATED"/>
    <property type="match status" value="1"/>
</dbReference>
<keyword evidence="3" id="KW-0472">Membrane</keyword>
<dbReference type="CDD" id="cd05332">
    <property type="entry name" value="11beta-HSD1_like_SDR_c"/>
    <property type="match status" value="1"/>
</dbReference>
<name>A0ABM0MAI7_SACKO</name>
<protein>
    <submittedName>
        <fullName evidence="5">Dehydrogenase/reductase SDR family member 7-like</fullName>
    </submittedName>
</protein>
<keyword evidence="3" id="KW-0812">Transmembrane</keyword>
<comment type="similarity">
    <text evidence="2">Belongs to the short-chain dehydrogenases/reductases (SDR) family.</text>
</comment>
<keyword evidence="1" id="KW-0560">Oxidoreductase</keyword>
<dbReference type="PIRSF" id="PIRSF000126">
    <property type="entry name" value="11-beta-HSD1"/>
    <property type="match status" value="1"/>
</dbReference>
<evidence type="ECO:0000313" key="5">
    <source>
        <dbReference type="RefSeq" id="XP_006817028.1"/>
    </source>
</evidence>
<dbReference type="PRINTS" id="PR00080">
    <property type="entry name" value="SDRFAMILY"/>
</dbReference>
<gene>
    <name evidence="5" type="primary">LOC102807022</name>
</gene>
<dbReference type="InterPro" id="IPR002347">
    <property type="entry name" value="SDR_fam"/>
</dbReference>
<evidence type="ECO:0000256" key="3">
    <source>
        <dbReference type="SAM" id="Phobius"/>
    </source>
</evidence>
<dbReference type="PROSITE" id="PS00061">
    <property type="entry name" value="ADH_SHORT"/>
    <property type="match status" value="1"/>
</dbReference>
<keyword evidence="4" id="KW-1185">Reference proteome</keyword>
<dbReference type="Gene3D" id="3.40.50.720">
    <property type="entry name" value="NAD(P)-binding Rossmann-like Domain"/>
    <property type="match status" value="1"/>
</dbReference>
<dbReference type="InterPro" id="IPR053011">
    <property type="entry name" value="SDR_family_member_7"/>
</dbReference>
<dbReference type="RefSeq" id="XP_006817028.1">
    <property type="nucleotide sequence ID" value="XM_006816965.1"/>
</dbReference>
<evidence type="ECO:0000256" key="1">
    <source>
        <dbReference type="ARBA" id="ARBA00023002"/>
    </source>
</evidence>
<dbReference type="Pfam" id="PF00106">
    <property type="entry name" value="adh_short"/>
    <property type="match status" value="1"/>
</dbReference>
<dbReference type="SUPFAM" id="SSF51735">
    <property type="entry name" value="NAD(P)-binding Rossmann-fold domains"/>
    <property type="match status" value="1"/>
</dbReference>